<dbReference type="PANTHER" id="PTHR11647">
    <property type="entry name" value="HYDRANTOINASE/DIHYDROPYRIMIDINASE FAMILY MEMBER"/>
    <property type="match status" value="1"/>
</dbReference>
<protein>
    <submittedName>
        <fullName evidence="3">Amidohydrolase family protein</fullName>
    </submittedName>
</protein>
<dbReference type="Proteomes" id="UP001224392">
    <property type="component" value="Unassembled WGS sequence"/>
</dbReference>
<feature type="signal peptide" evidence="1">
    <location>
        <begin position="1"/>
        <end position="23"/>
    </location>
</feature>
<evidence type="ECO:0000256" key="1">
    <source>
        <dbReference type="SAM" id="SignalP"/>
    </source>
</evidence>
<feature type="chain" id="PRO_5045789579" evidence="1">
    <location>
        <begin position="24"/>
        <end position="508"/>
    </location>
</feature>
<dbReference type="InterPro" id="IPR032466">
    <property type="entry name" value="Metal_Hydrolase"/>
</dbReference>
<name>A0ABQ6M261_9GAMM</name>
<evidence type="ECO:0000313" key="3">
    <source>
        <dbReference type="EMBL" id="GMG88446.1"/>
    </source>
</evidence>
<evidence type="ECO:0000259" key="2">
    <source>
        <dbReference type="Pfam" id="PF07969"/>
    </source>
</evidence>
<gene>
    <name evidence="3" type="ORF">MNKW57_27670</name>
</gene>
<keyword evidence="4" id="KW-1185">Reference proteome</keyword>
<reference evidence="3 4" key="1">
    <citation type="submission" date="2023-04" db="EMBL/GenBank/DDBJ databases">
        <title>Marinobulbifer ophiurae gen. nov., sp. Nov., isolate from tissue of brittle star Ophioplocus japonicus.</title>
        <authorList>
            <person name="Kawano K."/>
            <person name="Sawayama S."/>
            <person name="Nakagawa S."/>
        </authorList>
    </citation>
    <scope>NUCLEOTIDE SEQUENCE [LARGE SCALE GENOMIC DNA]</scope>
    <source>
        <strain evidence="3 4">NKW57</strain>
    </source>
</reference>
<dbReference type="Gene3D" id="3.20.20.140">
    <property type="entry name" value="Metal-dependent hydrolases"/>
    <property type="match status" value="2"/>
</dbReference>
<dbReference type="SUPFAM" id="SSF51338">
    <property type="entry name" value="Composite domain of metallo-dependent hydrolases"/>
    <property type="match status" value="1"/>
</dbReference>
<dbReference type="Gene3D" id="2.30.40.10">
    <property type="entry name" value="Urease, subunit C, domain 1"/>
    <property type="match status" value="1"/>
</dbReference>
<accession>A0ABQ6M261</accession>
<keyword evidence="1" id="KW-0732">Signal</keyword>
<dbReference type="PANTHER" id="PTHR11647:SF1">
    <property type="entry name" value="COLLAPSIN RESPONSE MEDIATOR PROTEIN"/>
    <property type="match status" value="1"/>
</dbReference>
<organism evidence="3 4">
    <name type="scientific">Biformimicrobium ophioploci</name>
    <dbReference type="NCBI Taxonomy" id="3036711"/>
    <lineage>
        <taxon>Bacteria</taxon>
        <taxon>Pseudomonadati</taxon>
        <taxon>Pseudomonadota</taxon>
        <taxon>Gammaproteobacteria</taxon>
        <taxon>Cellvibrionales</taxon>
        <taxon>Microbulbiferaceae</taxon>
        <taxon>Biformimicrobium</taxon>
    </lineage>
</organism>
<dbReference type="InterPro" id="IPR013108">
    <property type="entry name" value="Amidohydro_3"/>
</dbReference>
<proteinExistence type="predicted"/>
<dbReference type="InterPro" id="IPR011059">
    <property type="entry name" value="Metal-dep_hydrolase_composite"/>
</dbReference>
<dbReference type="SUPFAM" id="SSF51556">
    <property type="entry name" value="Metallo-dependent hydrolases"/>
    <property type="match status" value="1"/>
</dbReference>
<feature type="domain" description="Amidohydrolase 3" evidence="2">
    <location>
        <begin position="70"/>
        <end position="487"/>
    </location>
</feature>
<dbReference type="Pfam" id="PF07969">
    <property type="entry name" value="Amidohydro_3"/>
    <property type="match status" value="1"/>
</dbReference>
<dbReference type="InterPro" id="IPR050378">
    <property type="entry name" value="Metallo-dep_Hydrolases_sf"/>
</dbReference>
<comment type="caution">
    <text evidence="3">The sequence shown here is derived from an EMBL/GenBank/DDBJ whole genome shotgun (WGS) entry which is preliminary data.</text>
</comment>
<dbReference type="EMBL" id="BSYJ01000006">
    <property type="protein sequence ID" value="GMG88446.1"/>
    <property type="molecule type" value="Genomic_DNA"/>
</dbReference>
<sequence length="508" mass="54156">MKFSVARLLVAVLGLAVSFAALAESVDLAIKNARVVDGTGSPAFNADVYVDAGRIARIDTTQTAKVSARRTIDAGGRVLSPGFIDLHSHGSAKSQGAFENFISMGVTTISLGQDGFSPAVRDLATWVGEVRSGGINPNLALFLGHGTLRGMVGIEAGAQITPQQQAEMQSILKSNLPYAFGMTTGLEYSPALYAAEDELLALAQVVGNEGKLIMSHLRNEDDQALEGSLRELIRQGQFARVHVSHLKAVYGKGEARAEQILALLDAARQQGVDITADVYPYNASYTGIAIVFPDWAKTRVQLASVISSRRVELEEFIRNKVNARNGPQATLFGTDPYTGKTLQQVAAEAGKPFEQVLIDDIGPEGASAAYFVMDEALQTRLIADPMVAVSSDGSPTGFHPRGHGTFAKVIEEFVVNKQMLSLEQAIHKVSGFPASVLGLKTRGVVAEGNAADLLIFDPKLVRATATYSAPHTLATGFDYVFINGKSVLEQGKFSSAAPGKVLDPRIER</sequence>
<evidence type="ECO:0000313" key="4">
    <source>
        <dbReference type="Proteomes" id="UP001224392"/>
    </source>
</evidence>